<dbReference type="PANTHER" id="PTHR31739:SF25">
    <property type="entry name" value="(E,E)-GERANYLLINALOOL SYNTHASE"/>
    <property type="match status" value="1"/>
</dbReference>
<dbReference type="SUPFAM" id="SSF48576">
    <property type="entry name" value="Terpenoid synthases"/>
    <property type="match status" value="1"/>
</dbReference>
<dbReference type="PANTHER" id="PTHR31739">
    <property type="entry name" value="ENT-COPALYL DIPHOSPHATE SYNTHASE, CHLOROPLASTIC"/>
    <property type="match status" value="1"/>
</dbReference>
<gene>
    <name evidence="7" type="ORF">FNV43_RR07623</name>
</gene>
<dbReference type="EMBL" id="VOIH02000003">
    <property type="protein sequence ID" value="KAF3451528.1"/>
    <property type="molecule type" value="Genomic_DNA"/>
</dbReference>
<keyword evidence="3" id="KW-0460">Magnesium</keyword>
<feature type="domain" description="Terpene synthase N-terminal" evidence="5">
    <location>
        <begin position="211"/>
        <end position="394"/>
    </location>
</feature>
<dbReference type="OrthoDB" id="2343925at2759"/>
<comment type="cofactor">
    <cofactor evidence="1">
        <name>Mg(2+)</name>
        <dbReference type="ChEBI" id="CHEBI:18420"/>
    </cofactor>
</comment>
<evidence type="ECO:0000313" key="8">
    <source>
        <dbReference type="Proteomes" id="UP000796880"/>
    </source>
</evidence>
<evidence type="ECO:0000256" key="1">
    <source>
        <dbReference type="ARBA" id="ARBA00001946"/>
    </source>
</evidence>
<name>A0A8K0HH00_9ROSA</name>
<proteinExistence type="predicted"/>
<dbReference type="InterPro" id="IPR036965">
    <property type="entry name" value="Terpene_synth_N_sf"/>
</dbReference>
<dbReference type="InterPro" id="IPR008949">
    <property type="entry name" value="Isoprenoid_synthase_dom_sf"/>
</dbReference>
<evidence type="ECO:0008006" key="9">
    <source>
        <dbReference type="Google" id="ProtNLM"/>
    </source>
</evidence>
<dbReference type="Proteomes" id="UP000796880">
    <property type="component" value="Unassembled WGS sequence"/>
</dbReference>
<dbReference type="GO" id="GO:0016102">
    <property type="term" value="P:diterpenoid biosynthetic process"/>
    <property type="evidence" value="ECO:0007669"/>
    <property type="project" value="TreeGrafter"/>
</dbReference>
<keyword evidence="2" id="KW-0479">Metal-binding</keyword>
<keyword evidence="4" id="KW-0456">Lyase</keyword>
<dbReference type="FunFam" id="1.50.10.130:FF:000002">
    <property type="entry name" value="Ent-copalyl diphosphate synthase, chloroplastic"/>
    <property type="match status" value="1"/>
</dbReference>
<keyword evidence="8" id="KW-1185">Reference proteome</keyword>
<dbReference type="Gene3D" id="1.50.10.130">
    <property type="entry name" value="Terpene synthase, N-terminal domain"/>
    <property type="match status" value="1"/>
</dbReference>
<dbReference type="Gene3D" id="1.50.10.160">
    <property type="match status" value="1"/>
</dbReference>
<dbReference type="InterPro" id="IPR005630">
    <property type="entry name" value="Terpene_synthase_metal-bd"/>
</dbReference>
<dbReference type="GO" id="GO:0010333">
    <property type="term" value="F:terpene synthase activity"/>
    <property type="evidence" value="ECO:0007669"/>
    <property type="project" value="InterPro"/>
</dbReference>
<dbReference type="AlphaFoldDB" id="A0A8K0HH00"/>
<feature type="domain" description="Terpene synthase metal-binding" evidence="6">
    <location>
        <begin position="485"/>
        <end position="718"/>
    </location>
</feature>
<evidence type="ECO:0000259" key="6">
    <source>
        <dbReference type="Pfam" id="PF03936"/>
    </source>
</evidence>
<dbReference type="Pfam" id="PF01397">
    <property type="entry name" value="Terpene_synth"/>
    <property type="match status" value="1"/>
</dbReference>
<comment type="caution">
    <text evidence="7">The sequence shown here is derived from an EMBL/GenBank/DDBJ whole genome shotgun (WGS) entry which is preliminary data.</text>
</comment>
<dbReference type="InterPro" id="IPR008930">
    <property type="entry name" value="Terpenoid_cyclase/PrenylTrfase"/>
</dbReference>
<evidence type="ECO:0000259" key="5">
    <source>
        <dbReference type="Pfam" id="PF01397"/>
    </source>
</evidence>
<dbReference type="GO" id="GO:0000287">
    <property type="term" value="F:magnesium ion binding"/>
    <property type="evidence" value="ECO:0007669"/>
    <property type="project" value="InterPro"/>
</dbReference>
<organism evidence="7 8">
    <name type="scientific">Rhamnella rubrinervis</name>
    <dbReference type="NCBI Taxonomy" id="2594499"/>
    <lineage>
        <taxon>Eukaryota</taxon>
        <taxon>Viridiplantae</taxon>
        <taxon>Streptophyta</taxon>
        <taxon>Embryophyta</taxon>
        <taxon>Tracheophyta</taxon>
        <taxon>Spermatophyta</taxon>
        <taxon>Magnoliopsida</taxon>
        <taxon>eudicotyledons</taxon>
        <taxon>Gunneridae</taxon>
        <taxon>Pentapetalae</taxon>
        <taxon>rosids</taxon>
        <taxon>fabids</taxon>
        <taxon>Rosales</taxon>
        <taxon>Rhamnaceae</taxon>
        <taxon>rhamnoid group</taxon>
        <taxon>Rhamneae</taxon>
        <taxon>Rhamnella</taxon>
    </lineage>
</organism>
<evidence type="ECO:0000256" key="3">
    <source>
        <dbReference type="ARBA" id="ARBA00022842"/>
    </source>
</evidence>
<evidence type="ECO:0000256" key="2">
    <source>
        <dbReference type="ARBA" id="ARBA00022723"/>
    </source>
</evidence>
<dbReference type="Gene3D" id="1.10.600.10">
    <property type="entry name" value="Farnesyl Diphosphate Synthase"/>
    <property type="match status" value="1"/>
</dbReference>
<evidence type="ECO:0000313" key="7">
    <source>
        <dbReference type="EMBL" id="KAF3451528.1"/>
    </source>
</evidence>
<evidence type="ECO:0000256" key="4">
    <source>
        <dbReference type="ARBA" id="ARBA00023239"/>
    </source>
</evidence>
<dbReference type="SUPFAM" id="SSF48239">
    <property type="entry name" value="Terpenoid cyclases/Protein prenyltransferases"/>
    <property type="match status" value="2"/>
</dbReference>
<dbReference type="SFLD" id="SFLDG01014">
    <property type="entry name" value="Terpene_Cyclase_Like_1_N-term"/>
    <property type="match status" value="1"/>
</dbReference>
<protein>
    <recommendedName>
        <fullName evidence="9">(+)-delta-cadinene synthase</fullName>
    </recommendedName>
</protein>
<dbReference type="InterPro" id="IPR050148">
    <property type="entry name" value="Terpene_synthase-like"/>
</dbReference>
<dbReference type="Pfam" id="PF03936">
    <property type="entry name" value="Terpene_synth_C"/>
    <property type="match status" value="1"/>
</dbReference>
<accession>A0A8K0HH00</accession>
<sequence length="849" mass="97464">MELPHYSSIEAQVKSIKEVMFSSDINPYSFVSPSAYDTAWLAMVPDHSHHNTKPMFTNCLYWVLTNQNQQGFWGECDGHGLPTIECLVATLACIVALKKWNVGSPMIHKGLDYIHSNNAKKLLNEINKNRFPRWLAIVFPTMVELAQTVGLNVELEEAIMSNILYQRQRILNTEQLVDKYHYPPLLSFLEALPSSHYIVDEQHITKHLSCDGSLFQSPSATAFAFMATGNTDCLTYLQSLVQTCANGAVPTTYPMDEDLIKLSVINHVQRLGLAEHFMLETEQVLEQVYKNYKKQESWANPTNSIGVQLLKDSLAFRLLRMQGYNVLPWNISWPFVSCEEEIRDLIKNDHDYFFSVMLNIYRATDVMFYGEDYELEEARSFSRNLLEKSISLEEADEGLDHQTSFRKILIGHELSLPWTARLDHLEHRFWIEENYENNALWMGKAFFQRLSSHFNDKLIRLAKQNYEFRQSIYKHELQELSTWSKDWGLDNMGFGREKTTYCYFAIAASCSPPIDSDVRIMAAKSAIIITVADDFFDMEGSLSDLQTLTHAIRRWDDKGLCGPARTIFRALDNIVQDMATKHLHRHGCDITNDLRDLWHETFESWMTEAKWSRSESVPSIDEYLKVGMTSIAAHTIVLPVSCFLNPSLPASKLRPPNYQTITKLLMLTSRLLNDIQSYQKEKGQGKMNSVLLCLKKNPESDIEKTVAYIKDEILDKKKKELIQHALMDGFIGDDLPKPCKLLHLSCLKVFQMFFNSSNRFDSNGTEMLQDINKAIYKPLSLPSFESPSRTTATLSPTATMHCRFGRSNYVRITSLLCQRSWTSTTYTTASRNRCCKMALIPPNLSFGFI</sequence>
<reference evidence="7" key="1">
    <citation type="submission" date="2020-03" db="EMBL/GenBank/DDBJ databases">
        <title>A high-quality chromosome-level genome assembly of a woody plant with both climbing and erect habits, Rhamnella rubrinervis.</title>
        <authorList>
            <person name="Lu Z."/>
            <person name="Yang Y."/>
            <person name="Zhu X."/>
            <person name="Sun Y."/>
        </authorList>
    </citation>
    <scope>NUCLEOTIDE SEQUENCE</scope>
    <source>
        <strain evidence="7">BYM</strain>
        <tissue evidence="7">Leaf</tissue>
    </source>
</reference>
<dbReference type="InterPro" id="IPR001906">
    <property type="entry name" value="Terpene_synth_N"/>
</dbReference>
<dbReference type="FunFam" id="1.10.600.10:FF:000036">
    <property type="entry name" value="cis-abienol synthase, chloroplastic"/>
    <property type="match status" value="1"/>
</dbReference>